<keyword evidence="25" id="KW-1185">Reference proteome</keyword>
<evidence type="ECO:0000256" key="5">
    <source>
        <dbReference type="ARBA" id="ARBA00011664"/>
    </source>
</evidence>
<name>A0ABX8R5T8_9ACTN</name>
<feature type="binding site" evidence="20">
    <location>
        <position position="42"/>
    </location>
    <ligand>
        <name>Zn(2+)</name>
        <dbReference type="ChEBI" id="CHEBI:29105"/>
    </ligand>
</feature>
<evidence type="ECO:0000256" key="20">
    <source>
        <dbReference type="HAMAP-Rule" id="MF_01395"/>
    </source>
</evidence>
<dbReference type="InterPro" id="IPR001095">
    <property type="entry name" value="Acetyl_CoA_COase_a_su"/>
</dbReference>
<comment type="subunit">
    <text evidence="5">Acetyl-CoA carboxylase is a heterotetramer composed of biotin carboxyl carrier protein (AccB), biotin carboxylase (AccC) and two subunits of ACCase subunit beta/alpha.</text>
</comment>
<feature type="zinc finger region" description="C4-type" evidence="20">
    <location>
        <begin position="23"/>
        <end position="45"/>
    </location>
</feature>
<dbReference type="HAMAP" id="MF_01395">
    <property type="entry name" value="AcetylCoA_CT_beta"/>
    <property type="match status" value="1"/>
</dbReference>
<evidence type="ECO:0000313" key="25">
    <source>
        <dbReference type="Proteomes" id="UP001049518"/>
    </source>
</evidence>
<evidence type="ECO:0000256" key="8">
    <source>
        <dbReference type="ARBA" id="ARBA00022679"/>
    </source>
</evidence>
<sequence length="569" mass="59186">MTAAGAPGTALAADPEDEKWLRCAQCAASVYVPRLVRNQHVCPECGHHRRLGARERLGVLVDEGSFRPAEQVRGADPLGFSDSRPYTERLAQARRRTGLDDAMLYGTAAIGGHPVMVAVMDFGFMGGSMGSAVGETVARAAEEAEARRWPLVLSAGSGGARMQEGALSLMQMAKSAQALERLRDAGVPSVCVLTDPTFGGVTASFATLADLLVAERGGLIGFAGPRVIEAATRERLPAGFQTAEYLKGQGMLDRVEPRDGVRPLLARLLTLLGGDRTPPPAASAAPSGPAAPAGAAGRAARVPGRSAWETVRLARDIDRPTTLDYIWRICGDFVELHGDRNFRDDPAVVGGIGDIDGVTVMIIGHQKGHDTKELVARNFGMPGPEGYRKALRLMRLADSLGLPVVTLVDTQGAAPGVGAEERGQAWAISECIAGMTRLRVPVVATVTGEGGSGGAIALAVANTVLMMENACYSVISPESCSTILHGDPSRGAAMAEALRITAPELLGLGVVDGVVDEPDGGAQAAPAEAAAALKSAVLSALSGLAGLGADELREQRHARFRRQGVVADV</sequence>
<evidence type="ECO:0000256" key="1">
    <source>
        <dbReference type="ARBA" id="ARBA00004496"/>
    </source>
</evidence>
<evidence type="ECO:0000256" key="10">
    <source>
        <dbReference type="ARBA" id="ARBA00022741"/>
    </source>
</evidence>
<comment type="subunit">
    <text evidence="19">Acetyl-CoA carboxylase is a heterohexamer composed of biotin carboxyl carrier protein (AccB), biotin carboxylase (AccC) and two subunits each of ACCase subunit alpha (AccA) and ACCase subunit beta (AccD).</text>
</comment>
<reference evidence="24" key="1">
    <citation type="submission" date="2020-07" db="EMBL/GenBank/DDBJ databases">
        <authorList>
            <person name="Tarantini F.S."/>
            <person name="Hong K.W."/>
            <person name="Chan K.G."/>
        </authorList>
    </citation>
    <scope>NUCLEOTIDE SEQUENCE</scope>
    <source>
        <strain evidence="24">32-07</strain>
    </source>
</reference>
<dbReference type="Proteomes" id="UP001049518">
    <property type="component" value="Chromosome"/>
</dbReference>
<dbReference type="Pfam" id="PF03255">
    <property type="entry name" value="ACCA"/>
    <property type="match status" value="1"/>
</dbReference>
<keyword evidence="12 19" id="KW-0276">Fatty acid metabolism</keyword>
<organism evidence="24 25">
    <name type="scientific">Actinomadura graeca</name>
    <dbReference type="NCBI Taxonomy" id="2750812"/>
    <lineage>
        <taxon>Bacteria</taxon>
        <taxon>Bacillati</taxon>
        <taxon>Actinomycetota</taxon>
        <taxon>Actinomycetes</taxon>
        <taxon>Streptosporangiales</taxon>
        <taxon>Thermomonosporaceae</taxon>
        <taxon>Actinomadura</taxon>
    </lineage>
</organism>
<dbReference type="EMBL" id="CP059572">
    <property type="protein sequence ID" value="QXJ26455.1"/>
    <property type="molecule type" value="Genomic_DNA"/>
</dbReference>
<dbReference type="Gene3D" id="3.90.226.10">
    <property type="entry name" value="2-enoyl-CoA Hydratase, Chain A, domain 1"/>
    <property type="match status" value="2"/>
</dbReference>
<evidence type="ECO:0000256" key="2">
    <source>
        <dbReference type="ARBA" id="ARBA00004956"/>
    </source>
</evidence>
<dbReference type="HAMAP" id="MF_00823">
    <property type="entry name" value="AcetylCoA_CT_alpha"/>
    <property type="match status" value="1"/>
</dbReference>
<feature type="region of interest" description="Disordered" evidence="21">
    <location>
        <begin position="276"/>
        <end position="301"/>
    </location>
</feature>
<comment type="function">
    <text evidence="19">Component of the acetyl coenzyme A carboxylase (ACC) complex. First, biotin carboxylase catalyzes the carboxylation of biotin on its carrier protein (BCCP) and then the CO(2) group is transferred by the carboxyltransferase to acetyl-CoA to form malonyl-CoA.</text>
</comment>
<protein>
    <recommendedName>
        <fullName evidence="19 20">Multifunctional fusion protein</fullName>
    </recommendedName>
    <domain>
        <recommendedName>
            <fullName evidence="19">Acetyl-coenzyme A carboxylase carboxyl transferase subunit alpha</fullName>
            <shortName evidence="19">ACCase subunit alpha</shortName>
            <shortName evidence="19">Acetyl-CoA carboxylase carboxyltransferase subunit alpha</shortName>
            <ecNumber evidence="19">2.1.3.15</ecNumber>
        </recommendedName>
    </domain>
    <domain>
        <recommendedName>
            <fullName evidence="20">Acetyl-coenzyme A carboxylase carboxyl transferase subunit beta</fullName>
            <shortName evidence="20">ACCase subunit beta</shortName>
            <shortName evidence="20">Acetyl-CoA carboxylase carboxyltransferase subunit beta</shortName>
        </recommendedName>
    </domain>
</protein>
<keyword evidence="16 19" id="KW-0275">Fatty acid biosynthesis</keyword>
<evidence type="ECO:0000256" key="12">
    <source>
        <dbReference type="ARBA" id="ARBA00022832"/>
    </source>
</evidence>
<evidence type="ECO:0000313" key="24">
    <source>
        <dbReference type="EMBL" id="QXJ26455.1"/>
    </source>
</evidence>
<keyword evidence="14 19" id="KW-0067">ATP-binding</keyword>
<dbReference type="NCBIfam" id="NF004344">
    <property type="entry name" value="PRK05724.1"/>
    <property type="match status" value="1"/>
</dbReference>
<evidence type="ECO:0000256" key="9">
    <source>
        <dbReference type="ARBA" id="ARBA00022723"/>
    </source>
</evidence>
<evidence type="ECO:0000256" key="7">
    <source>
        <dbReference type="ARBA" id="ARBA00022516"/>
    </source>
</evidence>
<evidence type="ECO:0000256" key="3">
    <source>
        <dbReference type="ARBA" id="ARBA00006276"/>
    </source>
</evidence>
<dbReference type="EC" id="2.1.3.15" evidence="19"/>
<evidence type="ECO:0000256" key="14">
    <source>
        <dbReference type="ARBA" id="ARBA00022840"/>
    </source>
</evidence>
<evidence type="ECO:0000256" key="13">
    <source>
        <dbReference type="ARBA" id="ARBA00022833"/>
    </source>
</evidence>
<evidence type="ECO:0000256" key="4">
    <source>
        <dbReference type="ARBA" id="ARBA00010284"/>
    </source>
</evidence>
<comment type="similarity">
    <text evidence="19">Belongs to the AccA family.</text>
</comment>
<dbReference type="GO" id="GO:0003989">
    <property type="term" value="F:acetyl-CoA carboxylase activity"/>
    <property type="evidence" value="ECO:0007669"/>
    <property type="project" value="UniProtKB-EC"/>
</dbReference>
<evidence type="ECO:0000256" key="15">
    <source>
        <dbReference type="ARBA" id="ARBA00023098"/>
    </source>
</evidence>
<dbReference type="InterPro" id="IPR000438">
    <property type="entry name" value="Acetyl_CoA_COase_Trfase_b_su"/>
</dbReference>
<dbReference type="PROSITE" id="PS50980">
    <property type="entry name" value="COA_CT_NTER"/>
    <property type="match status" value="1"/>
</dbReference>
<comment type="similarity">
    <text evidence="20">Belongs to the AccD/PCCB family.</text>
</comment>
<evidence type="ECO:0000259" key="23">
    <source>
        <dbReference type="PROSITE" id="PS50989"/>
    </source>
</evidence>
<keyword evidence="24" id="KW-0436">Ligase</keyword>
<comment type="cofactor">
    <cofactor evidence="20">
        <name>Zn(2+)</name>
        <dbReference type="ChEBI" id="CHEBI:29105"/>
    </cofactor>
    <text evidence="20">Binds 1 zinc ion per subunit.</text>
</comment>
<evidence type="ECO:0000256" key="16">
    <source>
        <dbReference type="ARBA" id="ARBA00023160"/>
    </source>
</evidence>
<keyword evidence="9 20" id="KW-0479">Metal-binding</keyword>
<keyword evidence="7 19" id="KW-0444">Lipid biosynthesis</keyword>
<dbReference type="NCBIfam" id="TIGR00513">
    <property type="entry name" value="accA"/>
    <property type="match status" value="1"/>
</dbReference>
<feature type="binding site" evidence="20">
    <location>
        <position position="45"/>
    </location>
    <ligand>
        <name>Zn(2+)</name>
        <dbReference type="ChEBI" id="CHEBI:29105"/>
    </ligand>
</feature>
<keyword evidence="13 20" id="KW-0862">Zinc</keyword>
<feature type="binding site" evidence="20">
    <location>
        <position position="23"/>
    </location>
    <ligand>
        <name>Zn(2+)</name>
        <dbReference type="ChEBI" id="CHEBI:29105"/>
    </ligand>
</feature>
<keyword evidence="10 19" id="KW-0547">Nucleotide-binding</keyword>
<comment type="similarity">
    <text evidence="3">In the C-terminal section; belongs to the AccA family.</text>
</comment>
<keyword evidence="8 19" id="KW-0808">Transferase</keyword>
<keyword evidence="15 19" id="KW-0443">Lipid metabolism</keyword>
<dbReference type="SUPFAM" id="SSF52096">
    <property type="entry name" value="ClpP/crotonase"/>
    <property type="match status" value="2"/>
</dbReference>
<feature type="domain" description="CoA carboxyltransferase N-terminal" evidence="22">
    <location>
        <begin position="19"/>
        <end position="287"/>
    </location>
</feature>
<keyword evidence="11 20" id="KW-0863">Zinc-finger</keyword>
<dbReference type="PRINTS" id="PR01069">
    <property type="entry name" value="ACCCTRFRASEA"/>
</dbReference>
<evidence type="ECO:0000256" key="21">
    <source>
        <dbReference type="SAM" id="MobiDB-lite"/>
    </source>
</evidence>
<comment type="function">
    <text evidence="17 20">Component of the acetyl coenzyme A carboxylase (ACC) complex. Biotin carboxylase (BC) catalyzes the carboxylation of biotin on its carrier protein (BCCP) and then the CO(2) group is transferred by the transcarboxylase to acetyl-CoA to form malonyl-CoA.</text>
</comment>
<dbReference type="InterPro" id="IPR011762">
    <property type="entry name" value="COA_CT_N"/>
</dbReference>
<feature type="binding site" evidence="20">
    <location>
        <position position="26"/>
    </location>
    <ligand>
        <name>Zn(2+)</name>
        <dbReference type="ChEBI" id="CHEBI:29105"/>
    </ligand>
</feature>
<evidence type="ECO:0000259" key="22">
    <source>
        <dbReference type="PROSITE" id="PS50980"/>
    </source>
</evidence>
<evidence type="ECO:0000256" key="11">
    <source>
        <dbReference type="ARBA" id="ARBA00022771"/>
    </source>
</evidence>
<dbReference type="PANTHER" id="PTHR42853">
    <property type="entry name" value="ACETYL-COENZYME A CARBOXYLASE CARBOXYL TRANSFERASE SUBUNIT ALPHA"/>
    <property type="match status" value="1"/>
</dbReference>
<dbReference type="InterPro" id="IPR041010">
    <property type="entry name" value="Znf-ACC"/>
</dbReference>
<dbReference type="Pfam" id="PF17848">
    <property type="entry name" value="Zn_ribbon_ACC"/>
    <property type="match status" value="1"/>
</dbReference>
<accession>A0ABX8R5T8</accession>
<keyword evidence="6 19" id="KW-0963">Cytoplasm</keyword>
<dbReference type="PROSITE" id="PS50989">
    <property type="entry name" value="COA_CT_CTER"/>
    <property type="match status" value="1"/>
</dbReference>
<evidence type="ECO:0000256" key="17">
    <source>
        <dbReference type="ARBA" id="ARBA00025280"/>
    </source>
</evidence>
<evidence type="ECO:0000256" key="6">
    <source>
        <dbReference type="ARBA" id="ARBA00022490"/>
    </source>
</evidence>
<feature type="domain" description="CoA carboxyltransferase C-terminal" evidence="23">
    <location>
        <begin position="295"/>
        <end position="543"/>
    </location>
</feature>
<evidence type="ECO:0000256" key="19">
    <source>
        <dbReference type="HAMAP-Rule" id="MF_00823"/>
    </source>
</evidence>
<comment type="subcellular location">
    <subcellularLocation>
        <location evidence="1 19">Cytoplasm</location>
    </subcellularLocation>
</comment>
<dbReference type="PANTHER" id="PTHR42853:SF3">
    <property type="entry name" value="ACETYL-COENZYME A CARBOXYLASE CARBOXYL TRANSFERASE SUBUNIT ALPHA, CHLOROPLASTIC"/>
    <property type="match status" value="1"/>
</dbReference>
<comment type="pathway">
    <text evidence="2 19">Lipid metabolism; malonyl-CoA biosynthesis; malonyl-CoA from acetyl-CoA: step 1/1.</text>
</comment>
<comment type="similarity">
    <text evidence="4">In the N-terminal section; belongs to the AccD/PCCB family.</text>
</comment>
<dbReference type="InterPro" id="IPR029045">
    <property type="entry name" value="ClpP/crotonase-like_dom_sf"/>
</dbReference>
<comment type="catalytic activity">
    <reaction evidence="18 19">
        <text>N(6)-carboxybiotinyl-L-lysyl-[protein] + acetyl-CoA = N(6)-biotinyl-L-lysyl-[protein] + malonyl-CoA</text>
        <dbReference type="Rhea" id="RHEA:54728"/>
        <dbReference type="Rhea" id="RHEA-COMP:10505"/>
        <dbReference type="Rhea" id="RHEA-COMP:10506"/>
        <dbReference type="ChEBI" id="CHEBI:57288"/>
        <dbReference type="ChEBI" id="CHEBI:57384"/>
        <dbReference type="ChEBI" id="CHEBI:83144"/>
        <dbReference type="ChEBI" id="CHEBI:83145"/>
        <dbReference type="EC" id="2.1.3.15"/>
    </reaction>
</comment>
<proteinExistence type="inferred from homology"/>
<evidence type="ECO:0000256" key="18">
    <source>
        <dbReference type="ARBA" id="ARBA00049152"/>
    </source>
</evidence>
<dbReference type="InterPro" id="IPR011763">
    <property type="entry name" value="COA_CT_C"/>
</dbReference>
<dbReference type="NCBIfam" id="NF041504">
    <property type="entry name" value="AccA_sub"/>
    <property type="match status" value="1"/>
</dbReference>
<gene>
    <name evidence="20" type="primary">accD</name>
    <name evidence="19" type="synonym">accA</name>
    <name evidence="24" type="ORF">AGRA3207_002376</name>
</gene>